<evidence type="ECO:0000313" key="2">
    <source>
        <dbReference type="EMBL" id="KAF6743188.1"/>
    </source>
</evidence>
<name>A0A8H6HA47_9AGAR</name>
<gene>
    <name evidence="2" type="ORF">DFP72DRAFT_828694</name>
</gene>
<dbReference type="Proteomes" id="UP000521943">
    <property type="component" value="Unassembled WGS sequence"/>
</dbReference>
<comment type="caution">
    <text evidence="2">The sequence shown here is derived from an EMBL/GenBank/DDBJ whole genome shotgun (WGS) entry which is preliminary data.</text>
</comment>
<reference evidence="2 3" key="1">
    <citation type="submission" date="2020-07" db="EMBL/GenBank/DDBJ databases">
        <title>Comparative genomics of pyrophilous fungi reveals a link between fire events and developmental genes.</title>
        <authorList>
            <consortium name="DOE Joint Genome Institute"/>
            <person name="Steindorff A.S."/>
            <person name="Carver A."/>
            <person name="Calhoun S."/>
            <person name="Stillman K."/>
            <person name="Liu H."/>
            <person name="Lipzen A."/>
            <person name="Pangilinan J."/>
            <person name="Labutti K."/>
            <person name="Bruns T.D."/>
            <person name="Grigoriev I.V."/>
        </authorList>
    </citation>
    <scope>NUCLEOTIDE SEQUENCE [LARGE SCALE GENOMIC DNA]</scope>
    <source>
        <strain evidence="2 3">CBS 144469</strain>
    </source>
</reference>
<evidence type="ECO:0000259" key="1">
    <source>
        <dbReference type="Pfam" id="PF12937"/>
    </source>
</evidence>
<dbReference type="SUPFAM" id="SSF81383">
    <property type="entry name" value="F-box domain"/>
    <property type="match status" value="1"/>
</dbReference>
<accession>A0A8H6HA47</accession>
<dbReference type="OrthoDB" id="3266451at2759"/>
<protein>
    <recommendedName>
        <fullName evidence="1">F-box domain-containing protein</fullName>
    </recommendedName>
</protein>
<dbReference type="AlphaFoldDB" id="A0A8H6HA47"/>
<evidence type="ECO:0000313" key="3">
    <source>
        <dbReference type="Proteomes" id="UP000521943"/>
    </source>
</evidence>
<dbReference type="Gene3D" id="1.20.1280.50">
    <property type="match status" value="1"/>
</dbReference>
<dbReference type="Pfam" id="PF12937">
    <property type="entry name" value="F-box-like"/>
    <property type="match status" value="1"/>
</dbReference>
<proteinExistence type="predicted"/>
<keyword evidence="3" id="KW-1185">Reference proteome</keyword>
<feature type="domain" description="F-box" evidence="1">
    <location>
        <begin position="61"/>
        <end position="113"/>
    </location>
</feature>
<dbReference type="InterPro" id="IPR001810">
    <property type="entry name" value="F-box_dom"/>
</dbReference>
<sequence>MSYAKALDHFRSNNDIPGPQELHELKLSLASVSRHIDDVYEELAGLERIRSLIRTVCSPIRRMPTELLGRIFTMALEMPLDKRGRCDLISFSLVCRAWRSASLGARSLWSGVVISSCECF</sequence>
<organism evidence="2 3">
    <name type="scientific">Ephemerocybe angulata</name>
    <dbReference type="NCBI Taxonomy" id="980116"/>
    <lineage>
        <taxon>Eukaryota</taxon>
        <taxon>Fungi</taxon>
        <taxon>Dikarya</taxon>
        <taxon>Basidiomycota</taxon>
        <taxon>Agaricomycotina</taxon>
        <taxon>Agaricomycetes</taxon>
        <taxon>Agaricomycetidae</taxon>
        <taxon>Agaricales</taxon>
        <taxon>Agaricineae</taxon>
        <taxon>Psathyrellaceae</taxon>
        <taxon>Ephemerocybe</taxon>
    </lineage>
</organism>
<feature type="non-terminal residue" evidence="2">
    <location>
        <position position="120"/>
    </location>
</feature>
<dbReference type="EMBL" id="JACGCI010000155">
    <property type="protein sequence ID" value="KAF6743188.1"/>
    <property type="molecule type" value="Genomic_DNA"/>
</dbReference>
<dbReference type="InterPro" id="IPR036047">
    <property type="entry name" value="F-box-like_dom_sf"/>
</dbReference>